<dbReference type="CDD" id="cd00751">
    <property type="entry name" value="thiolase"/>
    <property type="match status" value="1"/>
</dbReference>
<dbReference type="Pfam" id="PF00108">
    <property type="entry name" value="Thiolase_N"/>
    <property type="match status" value="1"/>
</dbReference>
<dbReference type="PROSITE" id="PS00098">
    <property type="entry name" value="THIOLASE_1"/>
    <property type="match status" value="1"/>
</dbReference>
<dbReference type="OrthoDB" id="1402717at2"/>
<feature type="domain" description="Thiolase C-terminal" evidence="7">
    <location>
        <begin position="278"/>
        <end position="400"/>
    </location>
</feature>
<dbReference type="AlphaFoldDB" id="A0A4Y3VDN0"/>
<dbReference type="PROSITE" id="PS00099">
    <property type="entry name" value="THIOLASE_3"/>
    <property type="match status" value="1"/>
</dbReference>
<feature type="active site" description="Proton acceptor" evidence="4">
    <location>
        <position position="357"/>
    </location>
</feature>
<comment type="similarity">
    <text evidence="1 5">Belongs to the thiolase-like superfamily. Thiolase family.</text>
</comment>
<dbReference type="InterPro" id="IPR020615">
    <property type="entry name" value="Thiolase_acyl_enz_int_AS"/>
</dbReference>
<comment type="caution">
    <text evidence="8">The sequence shown here is derived from an EMBL/GenBank/DDBJ whole genome shotgun (WGS) entry which is preliminary data.</text>
</comment>
<dbReference type="InterPro" id="IPR016039">
    <property type="entry name" value="Thiolase-like"/>
</dbReference>
<dbReference type="RefSeq" id="WP_141307302.1">
    <property type="nucleotide sequence ID" value="NZ_BJND01000005.1"/>
</dbReference>
<dbReference type="EMBL" id="BJND01000005">
    <property type="protein sequence ID" value="GEC03106.1"/>
    <property type="molecule type" value="Genomic_DNA"/>
</dbReference>
<dbReference type="Pfam" id="PF02803">
    <property type="entry name" value="Thiolase_C"/>
    <property type="match status" value="1"/>
</dbReference>
<keyword evidence="3 5" id="KW-0012">Acyltransferase</keyword>
<protein>
    <submittedName>
        <fullName evidence="8">Acetyl-CoA acetyltransferase</fullName>
    </submittedName>
</protein>
<dbReference type="PIRSF" id="PIRSF000429">
    <property type="entry name" value="Ac-CoA_Ac_transf"/>
    <property type="match status" value="1"/>
</dbReference>
<dbReference type="FunFam" id="3.40.47.10:FF:000010">
    <property type="entry name" value="Acetyl-CoA acetyltransferase (Thiolase)"/>
    <property type="match status" value="1"/>
</dbReference>
<dbReference type="GO" id="GO:0003988">
    <property type="term" value="F:acetyl-CoA C-acyltransferase activity"/>
    <property type="evidence" value="ECO:0007669"/>
    <property type="project" value="UniProtKB-ARBA"/>
</dbReference>
<dbReference type="InterPro" id="IPR020617">
    <property type="entry name" value="Thiolase_C"/>
</dbReference>
<feature type="active site" description="Acyl-thioester intermediate" evidence="4">
    <location>
        <position position="90"/>
    </location>
</feature>
<dbReference type="InterPro" id="IPR020610">
    <property type="entry name" value="Thiolase_AS"/>
</dbReference>
<dbReference type="Proteomes" id="UP000317881">
    <property type="component" value="Unassembled WGS sequence"/>
</dbReference>
<dbReference type="PANTHER" id="PTHR18919">
    <property type="entry name" value="ACETYL-COA C-ACYLTRANSFERASE"/>
    <property type="match status" value="1"/>
</dbReference>
<proteinExistence type="inferred from homology"/>
<evidence type="ECO:0000259" key="7">
    <source>
        <dbReference type="Pfam" id="PF02803"/>
    </source>
</evidence>
<dbReference type="SUPFAM" id="SSF53901">
    <property type="entry name" value="Thiolase-like"/>
    <property type="match status" value="2"/>
</dbReference>
<evidence type="ECO:0000256" key="1">
    <source>
        <dbReference type="ARBA" id="ARBA00010982"/>
    </source>
</evidence>
<dbReference type="PROSITE" id="PS00737">
    <property type="entry name" value="THIOLASE_2"/>
    <property type="match status" value="1"/>
</dbReference>
<dbReference type="Gene3D" id="3.40.47.10">
    <property type="match status" value="1"/>
</dbReference>
<reference evidence="8 9" key="1">
    <citation type="submission" date="2019-06" db="EMBL/GenBank/DDBJ databases">
        <title>Whole genome shotgun sequence of Streptomyces spinoverrucosus NBRC 14228.</title>
        <authorList>
            <person name="Hosoyama A."/>
            <person name="Uohara A."/>
            <person name="Ohji S."/>
            <person name="Ichikawa N."/>
        </authorList>
    </citation>
    <scope>NUCLEOTIDE SEQUENCE [LARGE SCALE GENOMIC DNA]</scope>
    <source>
        <strain evidence="8 9">NBRC 14228</strain>
    </source>
</reference>
<gene>
    <name evidence="8" type="ORF">SSP24_07610</name>
</gene>
<accession>A0A4Y3VDN0</accession>
<evidence type="ECO:0000313" key="9">
    <source>
        <dbReference type="Proteomes" id="UP000317881"/>
    </source>
</evidence>
<dbReference type="InterPro" id="IPR002155">
    <property type="entry name" value="Thiolase"/>
</dbReference>
<evidence type="ECO:0000259" key="6">
    <source>
        <dbReference type="Pfam" id="PF00108"/>
    </source>
</evidence>
<dbReference type="PANTHER" id="PTHR18919:SF134">
    <property type="entry name" value="BETA-KETOACYL COA THIOLASE FADA3-RELATED"/>
    <property type="match status" value="1"/>
</dbReference>
<evidence type="ECO:0000256" key="2">
    <source>
        <dbReference type="ARBA" id="ARBA00022679"/>
    </source>
</evidence>
<dbReference type="NCBIfam" id="TIGR01930">
    <property type="entry name" value="AcCoA-C-Actrans"/>
    <property type="match status" value="1"/>
</dbReference>
<keyword evidence="9" id="KW-1185">Reference proteome</keyword>
<dbReference type="InterPro" id="IPR020616">
    <property type="entry name" value="Thiolase_N"/>
</dbReference>
<feature type="active site" description="Proton acceptor" evidence="4">
    <location>
        <position position="387"/>
    </location>
</feature>
<feature type="domain" description="Thiolase N-terminal" evidence="6">
    <location>
        <begin position="4"/>
        <end position="270"/>
    </location>
</feature>
<evidence type="ECO:0000256" key="4">
    <source>
        <dbReference type="PIRSR" id="PIRSR000429-1"/>
    </source>
</evidence>
<evidence type="ECO:0000256" key="5">
    <source>
        <dbReference type="RuleBase" id="RU003557"/>
    </source>
</evidence>
<dbReference type="InterPro" id="IPR020613">
    <property type="entry name" value="Thiolase_CS"/>
</dbReference>
<evidence type="ECO:0000256" key="3">
    <source>
        <dbReference type="ARBA" id="ARBA00023315"/>
    </source>
</evidence>
<sequence>MRDVYVVDAVRTPIGRYNGGLATVRPDDLAAHAIRELLARTPALDPSRIEDVYFGNANGAGEENRNVARMAALLAGLPTSVPGVTVNRLCASGLEAVIQAARGIACGDASVAVAGGVESMTRAPYVLPKNDKPFPAAHTELYSTTLGWRMVNPKMDPQWTVPLGESAELIAEKHKITREQQDEFALHSHQKAADAQSQGLFDAELAPVAIAQRKGDPVVFAADECVRPDASLEAMARLKPSFRNDDGTVTAGNASPLNDGAAALLLVDEEGLKAIGREPLARVGATGVSALDPHYFGLAPVEAVNRALAKAGKGFDDLSVLELNEAFAAQVLGCVAEWPEFDPAILNPQGGAIALGHPLGASGARLAGTVAHQLARKGTGTGVATLCIGVGQGLALVLER</sequence>
<evidence type="ECO:0000313" key="8">
    <source>
        <dbReference type="EMBL" id="GEC03106.1"/>
    </source>
</evidence>
<organism evidence="8 9">
    <name type="scientific">Streptomyces spinoverrucosus</name>
    <dbReference type="NCBI Taxonomy" id="284043"/>
    <lineage>
        <taxon>Bacteria</taxon>
        <taxon>Bacillati</taxon>
        <taxon>Actinomycetota</taxon>
        <taxon>Actinomycetes</taxon>
        <taxon>Kitasatosporales</taxon>
        <taxon>Streptomycetaceae</taxon>
        <taxon>Streptomyces</taxon>
    </lineage>
</organism>
<name>A0A4Y3VDN0_9ACTN</name>
<keyword evidence="2 5" id="KW-0808">Transferase</keyword>